<proteinExistence type="predicted"/>
<organism evidence="7 8">
    <name type="scientific">Hankyongella ginsenosidimutans</name>
    <dbReference type="NCBI Taxonomy" id="1763828"/>
    <lineage>
        <taxon>Bacteria</taxon>
        <taxon>Pseudomonadati</taxon>
        <taxon>Pseudomonadota</taxon>
        <taxon>Alphaproteobacteria</taxon>
        <taxon>Sphingomonadales</taxon>
        <taxon>Sphingomonadaceae</taxon>
        <taxon>Hankyongella</taxon>
    </lineage>
</organism>
<dbReference type="KEGG" id="hgn:E6W36_06290"/>
<evidence type="ECO:0000313" key="8">
    <source>
        <dbReference type="Proteomes" id="UP000298714"/>
    </source>
</evidence>
<feature type="short sequence motif" description="GXSXG" evidence="4">
    <location>
        <begin position="38"/>
        <end position="42"/>
    </location>
</feature>
<dbReference type="PANTHER" id="PTHR14226">
    <property type="entry name" value="NEUROPATHY TARGET ESTERASE/SWISS CHEESE D.MELANOGASTER"/>
    <property type="match status" value="1"/>
</dbReference>
<keyword evidence="8" id="KW-1185">Reference proteome</keyword>
<reference evidence="8" key="1">
    <citation type="submission" date="2019-04" db="EMBL/GenBank/DDBJ databases">
        <title>Complete genome sequence of Sphingomonas sp. W1-2-3.</title>
        <authorList>
            <person name="Im W.T."/>
        </authorList>
    </citation>
    <scope>NUCLEOTIDE SEQUENCE [LARGE SCALE GENOMIC DNA]</scope>
    <source>
        <strain evidence="8">W1-2-3</strain>
    </source>
</reference>
<keyword evidence="2 4" id="KW-0442">Lipid degradation</keyword>
<comment type="caution">
    <text evidence="4">Lacks conserved residue(s) required for the propagation of feature annotation.</text>
</comment>
<dbReference type="InterPro" id="IPR050301">
    <property type="entry name" value="NTE"/>
</dbReference>
<dbReference type="Proteomes" id="UP000298714">
    <property type="component" value="Chromosome"/>
</dbReference>
<accession>A0A4D7C928</accession>
<feature type="active site" description="Proton acceptor" evidence="4">
    <location>
        <position position="153"/>
    </location>
</feature>
<dbReference type="GO" id="GO:0016787">
    <property type="term" value="F:hydrolase activity"/>
    <property type="evidence" value="ECO:0007669"/>
    <property type="project" value="UniProtKB-UniRule"/>
</dbReference>
<evidence type="ECO:0000256" key="5">
    <source>
        <dbReference type="SAM" id="Phobius"/>
    </source>
</evidence>
<name>A0A4D7C928_9SPHN</name>
<dbReference type="RefSeq" id="WP_222874137.1">
    <property type="nucleotide sequence ID" value="NZ_CP039704.1"/>
</dbReference>
<keyword evidence="1 4" id="KW-0378">Hydrolase</keyword>
<dbReference type="PROSITE" id="PS51635">
    <property type="entry name" value="PNPLA"/>
    <property type="match status" value="1"/>
</dbReference>
<evidence type="ECO:0000256" key="3">
    <source>
        <dbReference type="ARBA" id="ARBA00023098"/>
    </source>
</evidence>
<dbReference type="Pfam" id="PF01734">
    <property type="entry name" value="Patatin"/>
    <property type="match status" value="1"/>
</dbReference>
<keyword evidence="5" id="KW-0812">Transmembrane</keyword>
<keyword evidence="3 4" id="KW-0443">Lipid metabolism</keyword>
<gene>
    <name evidence="7" type="ORF">E6W36_06290</name>
</gene>
<keyword evidence="5" id="KW-0472">Membrane</keyword>
<dbReference type="InterPro" id="IPR002641">
    <property type="entry name" value="PNPLA_dom"/>
</dbReference>
<dbReference type="SUPFAM" id="SSF52151">
    <property type="entry name" value="FabD/lysophospholipase-like"/>
    <property type="match status" value="1"/>
</dbReference>
<evidence type="ECO:0000313" key="7">
    <source>
        <dbReference type="EMBL" id="QCI79303.1"/>
    </source>
</evidence>
<dbReference type="Gene3D" id="3.40.1090.10">
    <property type="entry name" value="Cytosolic phospholipase A2 catalytic domain"/>
    <property type="match status" value="2"/>
</dbReference>
<evidence type="ECO:0000256" key="2">
    <source>
        <dbReference type="ARBA" id="ARBA00022963"/>
    </source>
</evidence>
<feature type="active site" description="Nucleophile" evidence="4">
    <location>
        <position position="40"/>
    </location>
</feature>
<dbReference type="EMBL" id="CP039704">
    <property type="protein sequence ID" value="QCI79303.1"/>
    <property type="molecule type" value="Genomic_DNA"/>
</dbReference>
<keyword evidence="5" id="KW-1133">Transmembrane helix</keyword>
<dbReference type="AlphaFoldDB" id="A0A4D7C928"/>
<dbReference type="InterPro" id="IPR016035">
    <property type="entry name" value="Acyl_Trfase/lysoPLipase"/>
</dbReference>
<evidence type="ECO:0000256" key="1">
    <source>
        <dbReference type="ARBA" id="ARBA00022801"/>
    </source>
</evidence>
<feature type="domain" description="PNPLA" evidence="6">
    <location>
        <begin position="7"/>
        <end position="166"/>
    </location>
</feature>
<feature type="transmembrane region" description="Helical" evidence="5">
    <location>
        <begin position="30"/>
        <end position="52"/>
    </location>
</feature>
<protein>
    <submittedName>
        <fullName evidence="7">Patatin</fullName>
    </submittedName>
</protein>
<sequence length="269" mass="27744">MRKSVALALGGGAALGWAHIGVVRELQDRAVEIGAVAGTSIGAVVAVCLAGGKLDMIEALARATKPLTPLRYLDVSFRGGMLAGNLVEREVEKHFIGLSLRDLAIPCCVVATDLVTGRSVAMTDAPIALAVRASVAIPGIFRPVAYEGRLLADGGLVSPCPVAEAQAISPLPVIAVNLTGDYEQRARVAGLTSDALAEKISPLGVTRASIGLLLAALSDAHMALHRPAAVITPKLGHIDVADFTKADELIALGREAVDAVWPDIAHLIA</sequence>
<evidence type="ECO:0000259" key="6">
    <source>
        <dbReference type="PROSITE" id="PS51635"/>
    </source>
</evidence>
<dbReference type="GO" id="GO:0016042">
    <property type="term" value="P:lipid catabolic process"/>
    <property type="evidence" value="ECO:0007669"/>
    <property type="project" value="UniProtKB-UniRule"/>
</dbReference>
<dbReference type="PANTHER" id="PTHR14226:SF76">
    <property type="entry name" value="NTE FAMILY PROTEIN RSSA"/>
    <property type="match status" value="1"/>
</dbReference>
<feature type="short sequence motif" description="DGA/G" evidence="4">
    <location>
        <begin position="153"/>
        <end position="155"/>
    </location>
</feature>
<evidence type="ECO:0000256" key="4">
    <source>
        <dbReference type="PROSITE-ProRule" id="PRU01161"/>
    </source>
</evidence>